<feature type="transmembrane region" description="Helical" evidence="6">
    <location>
        <begin position="115"/>
        <end position="139"/>
    </location>
</feature>
<name>A0A1G9FGI7_9RHOB</name>
<reference evidence="8" key="1">
    <citation type="submission" date="2016-10" db="EMBL/GenBank/DDBJ databases">
        <authorList>
            <person name="Varghese N."/>
            <person name="Submissions S."/>
        </authorList>
    </citation>
    <scope>NUCLEOTIDE SEQUENCE [LARGE SCALE GENOMIC DNA]</scope>
    <source>
        <strain evidence="8">CGMCC 1.10789</strain>
    </source>
</reference>
<dbReference type="Pfam" id="PF03739">
    <property type="entry name" value="LptF_LptG"/>
    <property type="match status" value="1"/>
</dbReference>
<dbReference type="PANTHER" id="PTHR33529:SF6">
    <property type="entry name" value="YJGP_YJGQ FAMILY PERMEASE"/>
    <property type="match status" value="1"/>
</dbReference>
<keyword evidence="8" id="KW-1185">Reference proteome</keyword>
<accession>A0A1G9FGI7</accession>
<dbReference type="OrthoDB" id="8477889at2"/>
<dbReference type="InterPro" id="IPR005495">
    <property type="entry name" value="LptG/LptF_permease"/>
</dbReference>
<keyword evidence="2" id="KW-1003">Cell membrane</keyword>
<dbReference type="RefSeq" id="WP_092500767.1">
    <property type="nucleotide sequence ID" value="NZ_FNFV01000005.1"/>
</dbReference>
<feature type="transmembrane region" description="Helical" evidence="6">
    <location>
        <begin position="30"/>
        <end position="51"/>
    </location>
</feature>
<dbReference type="GO" id="GO:0015920">
    <property type="term" value="P:lipopolysaccharide transport"/>
    <property type="evidence" value="ECO:0007669"/>
    <property type="project" value="TreeGrafter"/>
</dbReference>
<feature type="transmembrane region" description="Helical" evidence="6">
    <location>
        <begin position="329"/>
        <end position="352"/>
    </location>
</feature>
<dbReference type="PANTHER" id="PTHR33529">
    <property type="entry name" value="SLR0882 PROTEIN-RELATED"/>
    <property type="match status" value="1"/>
</dbReference>
<protein>
    <submittedName>
        <fullName evidence="7">Lipopolysaccharide export LptBFGC system, permease protein LptF</fullName>
    </submittedName>
</protein>
<gene>
    <name evidence="7" type="ORF">SAMN05216257_105181</name>
</gene>
<evidence type="ECO:0000256" key="2">
    <source>
        <dbReference type="ARBA" id="ARBA00022475"/>
    </source>
</evidence>
<evidence type="ECO:0000313" key="7">
    <source>
        <dbReference type="EMBL" id="SDK87551.1"/>
    </source>
</evidence>
<feature type="transmembrane region" description="Helical" evidence="6">
    <location>
        <begin position="71"/>
        <end position="95"/>
    </location>
</feature>
<organism evidence="7 8">
    <name type="scientific">Meinhardsimonia xiamenensis</name>
    <dbReference type="NCBI Taxonomy" id="990712"/>
    <lineage>
        <taxon>Bacteria</taxon>
        <taxon>Pseudomonadati</taxon>
        <taxon>Pseudomonadota</taxon>
        <taxon>Alphaproteobacteria</taxon>
        <taxon>Rhodobacterales</taxon>
        <taxon>Paracoccaceae</taxon>
        <taxon>Meinhardsimonia</taxon>
    </lineage>
</organism>
<dbReference type="AlphaFoldDB" id="A0A1G9FGI7"/>
<dbReference type="STRING" id="990712.SAMN05216257_105181"/>
<evidence type="ECO:0000313" key="8">
    <source>
        <dbReference type="Proteomes" id="UP000199328"/>
    </source>
</evidence>
<proteinExistence type="predicted"/>
<evidence type="ECO:0000256" key="6">
    <source>
        <dbReference type="SAM" id="Phobius"/>
    </source>
</evidence>
<dbReference type="GO" id="GO:0043190">
    <property type="term" value="C:ATP-binding cassette (ABC) transporter complex"/>
    <property type="evidence" value="ECO:0007669"/>
    <property type="project" value="TreeGrafter"/>
</dbReference>
<feature type="transmembrane region" description="Helical" evidence="6">
    <location>
        <begin position="358"/>
        <end position="380"/>
    </location>
</feature>
<keyword evidence="5 6" id="KW-0472">Membrane</keyword>
<evidence type="ECO:0000256" key="4">
    <source>
        <dbReference type="ARBA" id="ARBA00022989"/>
    </source>
</evidence>
<evidence type="ECO:0000256" key="5">
    <source>
        <dbReference type="ARBA" id="ARBA00023136"/>
    </source>
</evidence>
<evidence type="ECO:0000256" key="3">
    <source>
        <dbReference type="ARBA" id="ARBA00022692"/>
    </source>
</evidence>
<evidence type="ECO:0000256" key="1">
    <source>
        <dbReference type="ARBA" id="ARBA00004651"/>
    </source>
</evidence>
<keyword evidence="3 6" id="KW-0812">Transmembrane</keyword>
<dbReference type="EMBL" id="FNFV01000005">
    <property type="protein sequence ID" value="SDK87551.1"/>
    <property type="molecule type" value="Genomic_DNA"/>
</dbReference>
<keyword evidence="4 6" id="KW-1133">Transmembrane helix</keyword>
<sequence length="402" mass="43745">MTLNGRQADAARVDRLIDMYLFQRLKFRKMLGHTASVFAFTGVIVTTTQVLNQLFRLIDASAQLTVVLKMYLFLVPTITVSVLPLAYLIAAMHVFDQMDEDRESVIILGAGAHPVFLLVPAGLLAAMLSLVVLCLSLFVEPLANRANRALIDGLTFDVVKVIAGDGSLKEVQKGLFIRGGGYDDERLIDGLFVLDRRNPGEEVVYVARKAEIVEPEQGQRFLRLLDGEIQIRDRRGNLIHRARFSEYVSEAGAIVTDRSRASVGPRQTPTGELARMVATGDYGGFSPTAVRKELVRRYTDWLYPLAFFGICALLVSRSRFSREGLRWRLPLAVLAGFALKAAGLTILGSAGAGGLAAGFSYGLPAGAAALLVAAAMLSATRPRRPGRRARRRLQAAMASGLG</sequence>
<dbReference type="Proteomes" id="UP000199328">
    <property type="component" value="Unassembled WGS sequence"/>
</dbReference>
<comment type="subcellular location">
    <subcellularLocation>
        <location evidence="1">Cell membrane</location>
        <topology evidence="1">Multi-pass membrane protein</topology>
    </subcellularLocation>
</comment>